<dbReference type="NCBIfam" id="TIGR00507">
    <property type="entry name" value="aroE"/>
    <property type="match status" value="1"/>
</dbReference>
<organism evidence="10 11">
    <name type="scientific">Anaerolinea thermolimosa</name>
    <dbReference type="NCBI Taxonomy" id="229919"/>
    <lineage>
        <taxon>Bacteria</taxon>
        <taxon>Bacillati</taxon>
        <taxon>Chloroflexota</taxon>
        <taxon>Anaerolineae</taxon>
        <taxon>Anaerolineales</taxon>
        <taxon>Anaerolineaceae</taxon>
        <taxon>Anaerolinea</taxon>
    </lineage>
</organism>
<dbReference type="UniPathway" id="UPA00053">
    <property type="reaction ID" value="UER00087"/>
</dbReference>
<dbReference type="GO" id="GO:0050661">
    <property type="term" value="F:NADP binding"/>
    <property type="evidence" value="ECO:0007669"/>
    <property type="project" value="InterPro"/>
</dbReference>
<dbReference type="Gene3D" id="3.40.50.10860">
    <property type="entry name" value="Leucine Dehydrogenase, chain A, domain 1"/>
    <property type="match status" value="1"/>
</dbReference>
<dbReference type="STRING" id="229919.GCA_001050195_02868"/>
<dbReference type="AlphaFoldDB" id="A0A3D1JIZ9"/>
<dbReference type="GO" id="GO:0004764">
    <property type="term" value="F:shikimate 3-dehydrogenase (NADP+) activity"/>
    <property type="evidence" value="ECO:0007669"/>
    <property type="project" value="UniProtKB-UniRule"/>
</dbReference>
<name>A0A3D1JIZ9_9CHLR</name>
<feature type="binding site" evidence="7">
    <location>
        <position position="255"/>
    </location>
    <ligand>
        <name>NADP(+)</name>
        <dbReference type="ChEBI" id="CHEBI:58349"/>
    </ligand>
</feature>
<dbReference type="GO" id="GO:0019632">
    <property type="term" value="P:shikimate metabolic process"/>
    <property type="evidence" value="ECO:0007669"/>
    <property type="project" value="InterPro"/>
</dbReference>
<dbReference type="EMBL" id="DPBP01000044">
    <property type="protein sequence ID" value="HCE18483.1"/>
    <property type="molecule type" value="Genomic_DNA"/>
</dbReference>
<feature type="binding site" evidence="7">
    <location>
        <position position="262"/>
    </location>
    <ligand>
        <name>shikimate</name>
        <dbReference type="ChEBI" id="CHEBI:36208"/>
    </ligand>
</feature>
<sequence>MTDTLVFALTGWPLGHSLSPVLHQAALAALGLKGEYRLMPVPPADSTALAALLQQVRNGQLQGLNVTIPHKQAVLPLLDELSPTARAIGAVNTLWMREGRLVGENTDAPGFLADLYARLGDHLADKARERCAWLFGAGGSARAVAFALASEGWRVVIAARRLEQAEALAASLGNWLKAEQFIPLSLAALPEGGVPHPQLIINATPLGMTPQVETSPWPEGLAFPSGACVYDLVYNPPETRLVREARRAGLEAVTGLGMLVEQAALALEKWTGLPVPREAMFRAVERDRKNPG</sequence>
<feature type="domain" description="Shikimate dehydrogenase substrate binding N-terminal" evidence="8">
    <location>
        <begin position="9"/>
        <end position="94"/>
    </location>
</feature>
<dbReference type="InterPro" id="IPR046346">
    <property type="entry name" value="Aminoacid_DH-like_N_sf"/>
</dbReference>
<comment type="caution">
    <text evidence="10">The sequence shown here is derived from an EMBL/GenBank/DDBJ whole genome shotgun (WGS) entry which is preliminary data.</text>
</comment>
<comment type="function">
    <text evidence="7">Involved in the biosynthesis of the chorismate, which leads to the biosynthesis of aromatic amino acids. Catalyzes the reversible NADPH linked reduction of 3-dehydroshikimate (DHSA) to yield shikimate (SA).</text>
</comment>
<comment type="pathway">
    <text evidence="1 7">Metabolic intermediate biosynthesis; chorismate biosynthesis; chorismate from D-erythrose 4-phosphate and phosphoenolpyruvate: step 4/7.</text>
</comment>
<feature type="binding site" evidence="7">
    <location>
        <position position="234"/>
    </location>
    <ligand>
        <name>shikimate</name>
        <dbReference type="ChEBI" id="CHEBI:36208"/>
    </ligand>
</feature>
<dbReference type="PANTHER" id="PTHR21089">
    <property type="entry name" value="SHIKIMATE DEHYDROGENASE"/>
    <property type="match status" value="1"/>
</dbReference>
<dbReference type="InterPro" id="IPR041121">
    <property type="entry name" value="SDH_C"/>
</dbReference>
<feature type="binding site" evidence="7">
    <location>
        <begin position="17"/>
        <end position="19"/>
    </location>
    <ligand>
        <name>shikimate</name>
        <dbReference type="ChEBI" id="CHEBI:36208"/>
    </ligand>
</feature>
<dbReference type="SUPFAM" id="SSF53223">
    <property type="entry name" value="Aminoacid dehydrogenase-like, N-terminal domain"/>
    <property type="match status" value="1"/>
</dbReference>
<feature type="binding site" evidence="7">
    <location>
        <position position="92"/>
    </location>
    <ligand>
        <name>shikimate</name>
        <dbReference type="ChEBI" id="CHEBI:36208"/>
    </ligand>
</feature>
<accession>A0A3D1JIZ9</accession>
<dbReference type="PANTHER" id="PTHR21089:SF1">
    <property type="entry name" value="BIFUNCTIONAL 3-DEHYDROQUINATE DEHYDRATASE_SHIKIMATE DEHYDROGENASE, CHLOROPLASTIC"/>
    <property type="match status" value="1"/>
</dbReference>
<feature type="binding site" evidence="7">
    <location>
        <position position="232"/>
    </location>
    <ligand>
        <name>NADP(+)</name>
        <dbReference type="ChEBI" id="CHEBI:58349"/>
    </ligand>
</feature>
<evidence type="ECO:0000259" key="8">
    <source>
        <dbReference type="Pfam" id="PF08501"/>
    </source>
</evidence>
<comment type="caution">
    <text evidence="7">Lacks conserved residue(s) required for the propagation of feature annotation.</text>
</comment>
<dbReference type="HAMAP" id="MF_00222">
    <property type="entry name" value="Shikimate_DH_AroE"/>
    <property type="match status" value="1"/>
</dbReference>
<evidence type="ECO:0000256" key="3">
    <source>
        <dbReference type="ARBA" id="ARBA00022605"/>
    </source>
</evidence>
<evidence type="ECO:0000256" key="6">
    <source>
        <dbReference type="ARBA" id="ARBA00023141"/>
    </source>
</evidence>
<evidence type="ECO:0000256" key="4">
    <source>
        <dbReference type="ARBA" id="ARBA00022857"/>
    </source>
</evidence>
<evidence type="ECO:0000256" key="1">
    <source>
        <dbReference type="ARBA" id="ARBA00004871"/>
    </source>
</evidence>
<dbReference type="InterPro" id="IPR011342">
    <property type="entry name" value="Shikimate_DH"/>
</dbReference>
<dbReference type="Pfam" id="PF18317">
    <property type="entry name" value="SDH_C"/>
    <property type="match status" value="1"/>
</dbReference>
<dbReference type="GO" id="GO:0005829">
    <property type="term" value="C:cytosol"/>
    <property type="evidence" value="ECO:0007669"/>
    <property type="project" value="TreeGrafter"/>
</dbReference>
<reference evidence="10 11" key="1">
    <citation type="journal article" date="2018" name="Nat. Biotechnol.">
        <title>A standardized bacterial taxonomy based on genome phylogeny substantially revises the tree of life.</title>
        <authorList>
            <person name="Parks D.H."/>
            <person name="Chuvochina M."/>
            <person name="Waite D.W."/>
            <person name="Rinke C."/>
            <person name="Skarshewski A."/>
            <person name="Chaumeil P.A."/>
            <person name="Hugenholtz P."/>
        </authorList>
    </citation>
    <scope>NUCLEOTIDE SEQUENCE [LARGE SCALE GENOMIC DNA]</scope>
    <source>
        <strain evidence="10">UBA8781</strain>
    </source>
</reference>
<feature type="binding site" evidence="7">
    <location>
        <position position="107"/>
    </location>
    <ligand>
        <name>shikimate</name>
        <dbReference type="ChEBI" id="CHEBI:36208"/>
    </ligand>
</feature>
<dbReference type="SUPFAM" id="SSF51735">
    <property type="entry name" value="NAD(P)-binding Rossmann-fold domains"/>
    <property type="match status" value="1"/>
</dbReference>
<evidence type="ECO:0000256" key="7">
    <source>
        <dbReference type="HAMAP-Rule" id="MF_00222"/>
    </source>
</evidence>
<dbReference type="EC" id="1.1.1.25" evidence="2 7"/>
<evidence type="ECO:0000256" key="2">
    <source>
        <dbReference type="ARBA" id="ARBA00012962"/>
    </source>
</evidence>
<keyword evidence="4 7" id="KW-0521">NADP</keyword>
<dbReference type="Pfam" id="PF08501">
    <property type="entry name" value="Shikimate_dh_N"/>
    <property type="match status" value="1"/>
</dbReference>
<evidence type="ECO:0000256" key="5">
    <source>
        <dbReference type="ARBA" id="ARBA00023002"/>
    </source>
</evidence>
<dbReference type="CDD" id="cd01065">
    <property type="entry name" value="NAD_bind_Shikimate_DH"/>
    <property type="match status" value="1"/>
</dbReference>
<dbReference type="Gene3D" id="3.40.50.720">
    <property type="entry name" value="NAD(P)-binding Rossmann-like Domain"/>
    <property type="match status" value="1"/>
</dbReference>
<feature type="binding site" evidence="7">
    <location>
        <begin position="136"/>
        <end position="140"/>
    </location>
    <ligand>
        <name>NADP(+)</name>
        <dbReference type="ChEBI" id="CHEBI:58349"/>
    </ligand>
</feature>
<protein>
    <recommendedName>
        <fullName evidence="2 7">Shikimate dehydrogenase (NADP(+))</fullName>
        <shortName evidence="7">SDH</shortName>
        <ecNumber evidence="2 7">1.1.1.25</ecNumber>
    </recommendedName>
</protein>
<dbReference type="GO" id="GO:0009073">
    <property type="term" value="P:aromatic amino acid family biosynthetic process"/>
    <property type="evidence" value="ECO:0007669"/>
    <property type="project" value="UniProtKB-KW"/>
</dbReference>
<comment type="catalytic activity">
    <reaction evidence="7">
        <text>shikimate + NADP(+) = 3-dehydroshikimate + NADPH + H(+)</text>
        <dbReference type="Rhea" id="RHEA:17737"/>
        <dbReference type="ChEBI" id="CHEBI:15378"/>
        <dbReference type="ChEBI" id="CHEBI:16630"/>
        <dbReference type="ChEBI" id="CHEBI:36208"/>
        <dbReference type="ChEBI" id="CHEBI:57783"/>
        <dbReference type="ChEBI" id="CHEBI:58349"/>
        <dbReference type="EC" id="1.1.1.25"/>
    </reaction>
</comment>
<keyword evidence="6 7" id="KW-0057">Aromatic amino acid biosynthesis</keyword>
<keyword evidence="5 7" id="KW-0560">Oxidoreductase</keyword>
<feature type="domain" description="SDH C-terminal" evidence="9">
    <location>
        <begin position="255"/>
        <end position="284"/>
    </location>
</feature>
<feature type="active site" description="Proton acceptor" evidence="7">
    <location>
        <position position="71"/>
    </location>
</feature>
<dbReference type="GO" id="GO:0009423">
    <property type="term" value="P:chorismate biosynthetic process"/>
    <property type="evidence" value="ECO:0007669"/>
    <property type="project" value="UniProtKB-UniRule"/>
</dbReference>
<proteinExistence type="inferred from homology"/>
<evidence type="ECO:0000313" key="10">
    <source>
        <dbReference type="EMBL" id="HCE18483.1"/>
    </source>
</evidence>
<evidence type="ECO:0000313" key="11">
    <source>
        <dbReference type="Proteomes" id="UP000264141"/>
    </source>
</evidence>
<dbReference type="InterPro" id="IPR036291">
    <property type="entry name" value="NAD(P)-bd_dom_sf"/>
</dbReference>
<dbReference type="GO" id="GO:0008652">
    <property type="term" value="P:amino acid biosynthetic process"/>
    <property type="evidence" value="ECO:0007669"/>
    <property type="project" value="UniProtKB-KW"/>
</dbReference>
<keyword evidence="3 7" id="KW-0028">Amino-acid biosynthesis</keyword>
<evidence type="ECO:0000259" key="9">
    <source>
        <dbReference type="Pfam" id="PF18317"/>
    </source>
</evidence>
<gene>
    <name evidence="7 10" type="primary">aroE</name>
    <name evidence="10" type="ORF">DEQ80_11545</name>
</gene>
<dbReference type="Proteomes" id="UP000264141">
    <property type="component" value="Unassembled WGS sequence"/>
</dbReference>
<dbReference type="InterPro" id="IPR013708">
    <property type="entry name" value="Shikimate_DH-bd_N"/>
</dbReference>
<feature type="binding site" evidence="7">
    <location>
        <position position="67"/>
    </location>
    <ligand>
        <name>shikimate</name>
        <dbReference type="ChEBI" id="CHEBI:36208"/>
    </ligand>
</feature>
<comment type="similarity">
    <text evidence="7">Belongs to the shikimate dehydrogenase family.</text>
</comment>
<dbReference type="InterPro" id="IPR022893">
    <property type="entry name" value="Shikimate_DH_fam"/>
</dbReference>
<comment type="subunit">
    <text evidence="7">Homodimer.</text>
</comment>